<dbReference type="AlphaFoldDB" id="A0A9R0Z8T7"/>
<keyword evidence="2 4" id="KW-0863">Zinc-finger</keyword>
<organism evidence="6 7">
    <name type="scientific">Triticum turgidum subsp. durum</name>
    <name type="common">Durum wheat</name>
    <name type="synonym">Triticum durum</name>
    <dbReference type="NCBI Taxonomy" id="4567"/>
    <lineage>
        <taxon>Eukaryota</taxon>
        <taxon>Viridiplantae</taxon>
        <taxon>Streptophyta</taxon>
        <taxon>Embryophyta</taxon>
        <taxon>Tracheophyta</taxon>
        <taxon>Spermatophyta</taxon>
        <taxon>Magnoliopsida</taxon>
        <taxon>Liliopsida</taxon>
        <taxon>Poales</taxon>
        <taxon>Poaceae</taxon>
        <taxon>BOP clade</taxon>
        <taxon>Pooideae</taxon>
        <taxon>Triticodae</taxon>
        <taxon>Triticeae</taxon>
        <taxon>Triticinae</taxon>
        <taxon>Triticum</taxon>
    </lineage>
</organism>
<dbReference type="PROSITE" id="PS51999">
    <property type="entry name" value="ZF_GRF"/>
    <property type="match status" value="1"/>
</dbReference>
<dbReference type="GO" id="GO:0008270">
    <property type="term" value="F:zinc ion binding"/>
    <property type="evidence" value="ECO:0007669"/>
    <property type="project" value="UniProtKB-KW"/>
</dbReference>
<keyword evidence="7" id="KW-1185">Reference proteome</keyword>
<name>A0A9R0Z8T7_TRITD</name>
<proteinExistence type="predicted"/>
<evidence type="ECO:0000256" key="4">
    <source>
        <dbReference type="PROSITE-ProRule" id="PRU01343"/>
    </source>
</evidence>
<evidence type="ECO:0000313" key="7">
    <source>
        <dbReference type="Proteomes" id="UP000324705"/>
    </source>
</evidence>
<keyword evidence="1" id="KW-0479">Metal-binding</keyword>
<gene>
    <name evidence="6" type="ORF">TRITD_7Av1G067410</name>
</gene>
<protein>
    <recommendedName>
        <fullName evidence="5">GRF-type domain-containing protein</fullName>
    </recommendedName>
</protein>
<evidence type="ECO:0000256" key="1">
    <source>
        <dbReference type="ARBA" id="ARBA00022723"/>
    </source>
</evidence>
<dbReference type="Gramene" id="TRITD7Av1G067410.2">
    <property type="protein sequence ID" value="TRITD7Av1G067410.2"/>
    <property type="gene ID" value="TRITD7Av1G067410"/>
</dbReference>
<reference evidence="6 7" key="1">
    <citation type="submission" date="2017-09" db="EMBL/GenBank/DDBJ databases">
        <authorList>
            <consortium name="International Durum Wheat Genome Sequencing Consortium (IDWGSC)"/>
            <person name="Milanesi L."/>
        </authorList>
    </citation>
    <scope>NUCLEOTIDE SEQUENCE [LARGE SCALE GENOMIC DNA]</scope>
    <source>
        <strain evidence="7">cv. Svevo</strain>
    </source>
</reference>
<sequence>MASSSFNAGDVGYYPNPSPIPYREHALAYEPASNCWCEEKGARRISWTNANPGRRFLNCQKSRDGGCKWFEWFDDPTTPFLRQLLVDLRDTVHNLRRENARLN</sequence>
<evidence type="ECO:0000259" key="5">
    <source>
        <dbReference type="PROSITE" id="PS51999"/>
    </source>
</evidence>
<dbReference type="Proteomes" id="UP000324705">
    <property type="component" value="Chromosome 7A"/>
</dbReference>
<dbReference type="EMBL" id="LT934123">
    <property type="protein sequence ID" value="VAI72628.1"/>
    <property type="molecule type" value="Genomic_DNA"/>
</dbReference>
<evidence type="ECO:0000256" key="2">
    <source>
        <dbReference type="ARBA" id="ARBA00022771"/>
    </source>
</evidence>
<keyword evidence="3" id="KW-0862">Zinc</keyword>
<feature type="domain" description="GRF-type" evidence="5">
    <location>
        <begin position="35"/>
        <end position="76"/>
    </location>
</feature>
<dbReference type="PANTHER" id="PTHR33248">
    <property type="entry name" value="ZINC ION-BINDING PROTEIN"/>
    <property type="match status" value="1"/>
</dbReference>
<evidence type="ECO:0000313" key="6">
    <source>
        <dbReference type="EMBL" id="VAI72628.1"/>
    </source>
</evidence>
<evidence type="ECO:0000256" key="3">
    <source>
        <dbReference type="ARBA" id="ARBA00022833"/>
    </source>
</evidence>
<dbReference type="InterPro" id="IPR010666">
    <property type="entry name" value="Znf_GRF"/>
</dbReference>
<accession>A0A9R0Z8T7</accession>